<name>A0A6P0HKS7_9ACTN</name>
<feature type="domain" description="Beta-lactamase-related" evidence="4">
    <location>
        <begin position="66"/>
        <end position="383"/>
    </location>
</feature>
<keyword evidence="2" id="KW-0812">Transmembrane</keyword>
<protein>
    <submittedName>
        <fullName evidence="5">Beta-lactamase family protein</fullName>
    </submittedName>
</protein>
<evidence type="ECO:0000256" key="3">
    <source>
        <dbReference type="SAM" id="SignalP"/>
    </source>
</evidence>
<proteinExistence type="predicted"/>
<feature type="signal peptide" evidence="3">
    <location>
        <begin position="1"/>
        <end position="33"/>
    </location>
</feature>
<gene>
    <name evidence="5" type="ORF">G3T38_13145</name>
</gene>
<keyword evidence="2" id="KW-1133">Transmembrane helix</keyword>
<dbReference type="EMBL" id="JAAGXA010000008">
    <property type="protein sequence ID" value="NEN79223.1"/>
    <property type="molecule type" value="Genomic_DNA"/>
</dbReference>
<feature type="region of interest" description="Disordered" evidence="1">
    <location>
        <begin position="34"/>
        <end position="54"/>
    </location>
</feature>
<reference evidence="5 6" key="1">
    <citation type="journal article" date="2014" name="Int. J. Syst. Evol. Microbiol.">
        <title>Nocardioides zeae sp. nov., isolated from the stem of Zea mays.</title>
        <authorList>
            <person name="Glaeser S.P."/>
            <person name="McInroy J.A."/>
            <person name="Busse H.J."/>
            <person name="Kampfer P."/>
        </authorList>
    </citation>
    <scope>NUCLEOTIDE SEQUENCE [LARGE SCALE GENOMIC DNA]</scope>
    <source>
        <strain evidence="5 6">JCM 30728</strain>
    </source>
</reference>
<feature type="transmembrane region" description="Helical" evidence="2">
    <location>
        <begin position="561"/>
        <end position="583"/>
    </location>
</feature>
<feature type="transmembrane region" description="Helical" evidence="2">
    <location>
        <begin position="632"/>
        <end position="656"/>
    </location>
</feature>
<comment type="caution">
    <text evidence="5">The sequence shown here is derived from an EMBL/GenBank/DDBJ whole genome shotgun (WGS) entry which is preliminary data.</text>
</comment>
<dbReference type="SUPFAM" id="SSF56601">
    <property type="entry name" value="beta-lactamase/transpeptidase-like"/>
    <property type="match status" value="1"/>
</dbReference>
<dbReference type="RefSeq" id="WP_163772754.1">
    <property type="nucleotide sequence ID" value="NZ_JAAGXA010000008.1"/>
</dbReference>
<accession>A0A6P0HKS7</accession>
<dbReference type="InterPro" id="IPR012338">
    <property type="entry name" value="Beta-lactam/transpept-like"/>
</dbReference>
<evidence type="ECO:0000313" key="5">
    <source>
        <dbReference type="EMBL" id="NEN79223.1"/>
    </source>
</evidence>
<feature type="transmembrane region" description="Helical" evidence="2">
    <location>
        <begin position="516"/>
        <end position="541"/>
    </location>
</feature>
<dbReference type="Pfam" id="PF00144">
    <property type="entry name" value="Beta-lactamase"/>
    <property type="match status" value="1"/>
</dbReference>
<dbReference type="AlphaFoldDB" id="A0A6P0HKS7"/>
<organism evidence="5 6">
    <name type="scientific">Nocardioides zeae</name>
    <dbReference type="NCBI Taxonomy" id="1457234"/>
    <lineage>
        <taxon>Bacteria</taxon>
        <taxon>Bacillati</taxon>
        <taxon>Actinomycetota</taxon>
        <taxon>Actinomycetes</taxon>
        <taxon>Propionibacteriales</taxon>
        <taxon>Nocardioidaceae</taxon>
        <taxon>Nocardioides</taxon>
    </lineage>
</organism>
<dbReference type="InterPro" id="IPR001466">
    <property type="entry name" value="Beta-lactam-related"/>
</dbReference>
<keyword evidence="2" id="KW-0472">Membrane</keyword>
<dbReference type="Proteomes" id="UP000468687">
    <property type="component" value="Unassembled WGS sequence"/>
</dbReference>
<dbReference type="Gene3D" id="3.40.710.10">
    <property type="entry name" value="DD-peptidase/beta-lactamase superfamily"/>
    <property type="match status" value="1"/>
</dbReference>
<dbReference type="PROSITE" id="PS51257">
    <property type="entry name" value="PROKAR_LIPOPROTEIN"/>
    <property type="match status" value="1"/>
</dbReference>
<feature type="chain" id="PRO_5039525087" evidence="3">
    <location>
        <begin position="34"/>
        <end position="661"/>
    </location>
</feature>
<evidence type="ECO:0000256" key="2">
    <source>
        <dbReference type="SAM" id="Phobius"/>
    </source>
</evidence>
<dbReference type="PANTHER" id="PTHR46825:SF9">
    <property type="entry name" value="BETA-LACTAMASE-RELATED DOMAIN-CONTAINING PROTEIN"/>
    <property type="match status" value="1"/>
</dbReference>
<feature type="transmembrane region" description="Helical" evidence="2">
    <location>
        <begin position="603"/>
        <end position="620"/>
    </location>
</feature>
<sequence>MTTTLRSRTSLRSAATTVAAAALLALTACGGSAGTGGEARAPAPRPVDQPADAHPLTATDVDAWLDGYVPAALDREGIPGAAVAVVHDGEVVSARGFGWADRDDRVPVDPDATLFRTGSISKTVTATAVMQLVESGDVDLDVDVATYVDVDLERPVTLRHLLTHTGGFEERVDGLIGGPDATVDLREAMTSDPPAQVFEPGTTPAYSNYGNSLAGLVVEEVSGEPFEDYVADHVLAPAGMTSSTFAQPLPAELADRLAQGYAAPTGPASEFETVGTAPAGAMTASASDMARYMLAQLDDDGPLLAGATRDEMFAPALGEEELGGLAHANRMTLGWFDRSRGGHRIVEHGGDTIVFHTDLALWPEEGSGIFVAMNGTGSEPTSTLELRQGLLEGFADRYHPGDEPAPAADLDPDRSAEQAQALAGAWEPSRTIRSNFLAAAYATGSTTITAEEDGRVLVSPGPNAAEPVLFEPVDDWTWREVGGSSTIAARVVDGEVEAIGYDSAFAFLPVPAGRAAAVPVLGVSLLVLVVAGLTAGATALVRWVRRRRGAEAPERTPTERVLRLLTGVGVASAVLAAVGWAVVVTGVMGFAPPSTGVIRGVQLLQLLALLAVVPAAWRAVDAVRRRRGLLRVLGPVVVTAALVGLGWVAVSLRLLASDITY</sequence>
<keyword evidence="3" id="KW-0732">Signal</keyword>
<evidence type="ECO:0000313" key="6">
    <source>
        <dbReference type="Proteomes" id="UP000468687"/>
    </source>
</evidence>
<keyword evidence="6" id="KW-1185">Reference proteome</keyword>
<dbReference type="InterPro" id="IPR050491">
    <property type="entry name" value="AmpC-like"/>
</dbReference>
<evidence type="ECO:0000259" key="4">
    <source>
        <dbReference type="Pfam" id="PF00144"/>
    </source>
</evidence>
<dbReference type="PANTHER" id="PTHR46825">
    <property type="entry name" value="D-ALANYL-D-ALANINE-CARBOXYPEPTIDASE/ENDOPEPTIDASE AMPH"/>
    <property type="match status" value="1"/>
</dbReference>
<evidence type="ECO:0000256" key="1">
    <source>
        <dbReference type="SAM" id="MobiDB-lite"/>
    </source>
</evidence>